<dbReference type="InterPro" id="IPR001451">
    <property type="entry name" value="Hexapep"/>
</dbReference>
<dbReference type="GO" id="GO:0046677">
    <property type="term" value="P:response to antibiotic"/>
    <property type="evidence" value="ECO:0007669"/>
    <property type="project" value="UniProtKB-KW"/>
</dbReference>
<dbReference type="GO" id="GO:0016746">
    <property type="term" value="F:acyltransferase activity"/>
    <property type="evidence" value="ECO:0007669"/>
    <property type="project" value="UniProtKB-KW"/>
</dbReference>
<dbReference type="Pfam" id="PF00132">
    <property type="entry name" value="Hexapep"/>
    <property type="match status" value="1"/>
</dbReference>
<comment type="similarity">
    <text evidence="1">Belongs to the transferase hexapeptide repeat family.</text>
</comment>
<evidence type="ECO:0000313" key="6">
    <source>
        <dbReference type="EMBL" id="CAC5340101.1"/>
    </source>
</evidence>
<sequence>MIKMLTLFPQKIMNYGPSPQTRYPIPEQTRLVYLKTIIKNPNIIVGDYTYYDDFENPENFEKNVLYHFDFIGDQLIIGKFCSIASDVKFIMNGGNHRTDWLTNYPFPVFGNGWESAMPDSWPFKRNTVIGNDVWIGYGATIMPGINIRDGAIIGAQSVVTRDVPSYRIVGGNPAQEIRKRFEDSMIEDLLNIRWWDWDIQKITRHLHAICGADIEALRRAFDSE</sequence>
<keyword evidence="3" id="KW-0677">Repeat</keyword>
<dbReference type="InterPro" id="IPR011004">
    <property type="entry name" value="Trimer_LpxA-like_sf"/>
</dbReference>
<gene>
    <name evidence="6" type="primary">vat</name>
    <name evidence="6" type="ORF">PLAN_100151</name>
</gene>
<evidence type="ECO:0000313" key="7">
    <source>
        <dbReference type="Proteomes" id="UP000196521"/>
    </source>
</evidence>
<evidence type="ECO:0000256" key="4">
    <source>
        <dbReference type="ARBA" id="ARBA00023251"/>
    </source>
</evidence>
<dbReference type="PANTHER" id="PTHR43300">
    <property type="entry name" value="ACETYLTRANSFERASE"/>
    <property type="match status" value="1"/>
</dbReference>
<dbReference type="Proteomes" id="UP000196521">
    <property type="component" value="Unassembled WGS sequence"/>
</dbReference>
<evidence type="ECO:0000256" key="2">
    <source>
        <dbReference type="ARBA" id="ARBA00022679"/>
    </source>
</evidence>
<comment type="caution">
    <text evidence="6">The sequence shown here is derived from an EMBL/GenBank/DDBJ whole genome shotgun (WGS) entry which is preliminary data.</text>
</comment>
<evidence type="ECO:0000256" key="3">
    <source>
        <dbReference type="ARBA" id="ARBA00022737"/>
    </source>
</evidence>
<dbReference type="CDD" id="cd03349">
    <property type="entry name" value="LbH_XAT"/>
    <property type="match status" value="1"/>
</dbReference>
<keyword evidence="7" id="KW-1185">Reference proteome</keyword>
<keyword evidence="5 6" id="KW-0012">Acyltransferase</keyword>
<dbReference type="EMBL" id="CZCZ02000005">
    <property type="protein sequence ID" value="CAC5340101.1"/>
    <property type="molecule type" value="Genomic_DNA"/>
</dbReference>
<dbReference type="InterPro" id="IPR050179">
    <property type="entry name" value="Trans_hexapeptide_repeat"/>
</dbReference>
<evidence type="ECO:0000256" key="1">
    <source>
        <dbReference type="ARBA" id="ARBA00007274"/>
    </source>
</evidence>
<keyword evidence="4" id="KW-0046">Antibiotic resistance</keyword>
<keyword evidence="2 6" id="KW-0808">Transferase</keyword>
<dbReference type="GO" id="GO:0043886">
    <property type="term" value="F:structural constituent of carboxysome shell"/>
    <property type="evidence" value="ECO:0007669"/>
    <property type="project" value="UniProtKB-ARBA"/>
</dbReference>
<dbReference type="AlphaFoldDB" id="A0A6J7ZFM4"/>
<reference evidence="6" key="1">
    <citation type="submission" date="2020-05" db="EMBL/GenBank/DDBJ databases">
        <authorList>
            <consortium name="Genoscope - CEA"/>
            <person name="William W."/>
        </authorList>
    </citation>
    <scope>NUCLEOTIDE SEQUENCE [LARGE SCALE GENOMIC DNA]</scope>
    <source>
        <strain evidence="6">PCC 7821</strain>
    </source>
</reference>
<dbReference type="EC" id="2.3.1.-" evidence="6"/>
<dbReference type="SUPFAM" id="SSF51161">
    <property type="entry name" value="Trimeric LpxA-like enzymes"/>
    <property type="match status" value="1"/>
</dbReference>
<accession>A0A6J7ZFM4</accession>
<dbReference type="PANTHER" id="PTHR43300:SF11">
    <property type="entry name" value="ACETYLTRANSFERASE RV3034C-RELATED"/>
    <property type="match status" value="1"/>
</dbReference>
<name>A0A6J7ZFM4_PLARU</name>
<dbReference type="GO" id="GO:0031470">
    <property type="term" value="C:carboxysome"/>
    <property type="evidence" value="ECO:0007669"/>
    <property type="project" value="UniProtKB-ARBA"/>
</dbReference>
<evidence type="ECO:0000256" key="5">
    <source>
        <dbReference type="ARBA" id="ARBA00023315"/>
    </source>
</evidence>
<organism evidence="6 7">
    <name type="scientific">Planktothrix rubescens CCAP 1459/22</name>
    <dbReference type="NCBI Taxonomy" id="329571"/>
    <lineage>
        <taxon>Bacteria</taxon>
        <taxon>Bacillati</taxon>
        <taxon>Cyanobacteriota</taxon>
        <taxon>Cyanophyceae</taxon>
        <taxon>Oscillatoriophycideae</taxon>
        <taxon>Oscillatoriales</taxon>
        <taxon>Microcoleaceae</taxon>
        <taxon>Planktothrix</taxon>
    </lineage>
</organism>
<protein>
    <submittedName>
        <fullName evidence="6">Virginiamycin A acetyltransferase</fullName>
        <ecNumber evidence="6">2.3.1.-</ecNumber>
    </submittedName>
</protein>
<proteinExistence type="inferred from homology"/>
<dbReference type="FunFam" id="2.160.10.10:FF:000037">
    <property type="entry name" value="Streptogramin A acetyltransferase"/>
    <property type="match status" value="1"/>
</dbReference>
<dbReference type="Gene3D" id="2.160.10.10">
    <property type="entry name" value="Hexapeptide repeat proteins"/>
    <property type="match status" value="1"/>
</dbReference>